<evidence type="ECO:0000313" key="3">
    <source>
        <dbReference type="EMBL" id="SEN56396.1"/>
    </source>
</evidence>
<dbReference type="InterPro" id="IPR036514">
    <property type="entry name" value="SGNH_hydro_sf"/>
</dbReference>
<dbReference type="STRING" id="1077947.SAMN05216227_101738"/>
<keyword evidence="4" id="KW-1185">Reference proteome</keyword>
<evidence type="ECO:0000256" key="1">
    <source>
        <dbReference type="SAM" id="SignalP"/>
    </source>
</evidence>
<dbReference type="AlphaFoldDB" id="A0A1H8HJX2"/>
<dbReference type="CDD" id="cd00229">
    <property type="entry name" value="SGNH_hydrolase"/>
    <property type="match status" value="1"/>
</dbReference>
<keyword evidence="1" id="KW-0732">Signal</keyword>
<dbReference type="OrthoDB" id="7840049at2"/>
<dbReference type="Proteomes" id="UP000183002">
    <property type="component" value="Unassembled WGS sequence"/>
</dbReference>
<dbReference type="Gene3D" id="3.40.50.1110">
    <property type="entry name" value="SGNH hydrolase"/>
    <property type="match status" value="1"/>
</dbReference>
<name>A0A1H8HJX2_9RHOB</name>
<organism evidence="3 4">
    <name type="scientific">Pseudorhodobacter antarcticus</name>
    <dbReference type="NCBI Taxonomy" id="1077947"/>
    <lineage>
        <taxon>Bacteria</taxon>
        <taxon>Pseudomonadati</taxon>
        <taxon>Pseudomonadota</taxon>
        <taxon>Alphaproteobacteria</taxon>
        <taxon>Rhodobacterales</taxon>
        <taxon>Paracoccaceae</taxon>
        <taxon>Pseudorhodobacter</taxon>
    </lineage>
</organism>
<sequence>MIRTIAALMTCLLLAACGEQVTPNTKSRILLLGDSMMAANAPTNNTVANGIEAALGEEVIDRSVIGARYFYSLPLSGAAGLKLDAQYRPGPWDWVVLNGGGNDLLFGCACTFCDGVLNRLVSPDGRKGAIPALMARLRASGARVVYVGYLRNPGTLTPVKACGPAGNELDRRLAKMATLNSGVDFLPMSGVVPNGDWSYHQIDRIHPSVKGSTAIAARIVAHIKSKPRR</sequence>
<dbReference type="EMBL" id="FOCO01000017">
    <property type="protein sequence ID" value="SEN56396.1"/>
    <property type="molecule type" value="Genomic_DNA"/>
</dbReference>
<feature type="domain" description="SGNH hydrolase-type esterase" evidence="2">
    <location>
        <begin position="31"/>
        <end position="212"/>
    </location>
</feature>
<dbReference type="Pfam" id="PF13472">
    <property type="entry name" value="Lipase_GDSL_2"/>
    <property type="match status" value="1"/>
</dbReference>
<feature type="signal peptide" evidence="1">
    <location>
        <begin position="1"/>
        <end position="15"/>
    </location>
</feature>
<dbReference type="PROSITE" id="PS51257">
    <property type="entry name" value="PROKAR_LIPOPROTEIN"/>
    <property type="match status" value="1"/>
</dbReference>
<gene>
    <name evidence="3" type="ORF">SAMN05216227_101738</name>
</gene>
<accession>A0A1H8HJX2</accession>
<protein>
    <submittedName>
        <fullName evidence="3">Lysophospholipase L1</fullName>
    </submittedName>
</protein>
<dbReference type="GO" id="GO:0016788">
    <property type="term" value="F:hydrolase activity, acting on ester bonds"/>
    <property type="evidence" value="ECO:0007669"/>
    <property type="project" value="UniProtKB-ARBA"/>
</dbReference>
<reference evidence="3 4" key="1">
    <citation type="submission" date="2016-10" db="EMBL/GenBank/DDBJ databases">
        <authorList>
            <person name="de Groot N.N."/>
        </authorList>
    </citation>
    <scope>NUCLEOTIDE SEQUENCE [LARGE SCALE GENOMIC DNA]</scope>
    <source>
        <strain evidence="3 4">CGMCC 1.10836</strain>
    </source>
</reference>
<dbReference type="SUPFAM" id="SSF52266">
    <property type="entry name" value="SGNH hydrolase"/>
    <property type="match status" value="1"/>
</dbReference>
<feature type="chain" id="PRO_5012972485" evidence="1">
    <location>
        <begin position="16"/>
        <end position="229"/>
    </location>
</feature>
<proteinExistence type="predicted"/>
<evidence type="ECO:0000259" key="2">
    <source>
        <dbReference type="Pfam" id="PF13472"/>
    </source>
</evidence>
<dbReference type="InterPro" id="IPR013830">
    <property type="entry name" value="SGNH_hydro"/>
</dbReference>
<evidence type="ECO:0000313" key="4">
    <source>
        <dbReference type="Proteomes" id="UP000183002"/>
    </source>
</evidence>
<dbReference type="RefSeq" id="WP_050518887.1">
    <property type="nucleotide sequence ID" value="NZ_FOCO01000017.1"/>
</dbReference>